<accession>X0WPH7</accession>
<dbReference type="AlphaFoldDB" id="X0WPH7"/>
<gene>
    <name evidence="2" type="ORF">S01H1_73940</name>
</gene>
<sequence>MPRKRKTPGGEAKQLRASKVLEDRRDEARQVVEAVLIPPAAGTKPSFDTLITQAQRVYAMADRLGPAGMQAALAAIITTGKLLQIEQQQQSGHSVEDDTTILHGTREEVEAKIMRRIS</sequence>
<proteinExistence type="predicted"/>
<evidence type="ECO:0000313" key="2">
    <source>
        <dbReference type="EMBL" id="GAG32894.1"/>
    </source>
</evidence>
<evidence type="ECO:0000256" key="1">
    <source>
        <dbReference type="SAM" id="MobiDB-lite"/>
    </source>
</evidence>
<comment type="caution">
    <text evidence="2">The sequence shown here is derived from an EMBL/GenBank/DDBJ whole genome shotgun (WGS) entry which is preliminary data.</text>
</comment>
<dbReference type="EMBL" id="BARS01049432">
    <property type="protein sequence ID" value="GAG32894.1"/>
    <property type="molecule type" value="Genomic_DNA"/>
</dbReference>
<evidence type="ECO:0008006" key="3">
    <source>
        <dbReference type="Google" id="ProtNLM"/>
    </source>
</evidence>
<organism evidence="2">
    <name type="scientific">marine sediment metagenome</name>
    <dbReference type="NCBI Taxonomy" id="412755"/>
    <lineage>
        <taxon>unclassified sequences</taxon>
        <taxon>metagenomes</taxon>
        <taxon>ecological metagenomes</taxon>
    </lineage>
</organism>
<protein>
    <recommendedName>
        <fullName evidence="3">Terminase small subunit</fullName>
    </recommendedName>
</protein>
<reference evidence="2" key="1">
    <citation type="journal article" date="2014" name="Front. Microbiol.">
        <title>High frequency of phylogenetically diverse reductive dehalogenase-homologous genes in deep subseafloor sedimentary metagenomes.</title>
        <authorList>
            <person name="Kawai M."/>
            <person name="Futagami T."/>
            <person name="Toyoda A."/>
            <person name="Takaki Y."/>
            <person name="Nishi S."/>
            <person name="Hori S."/>
            <person name="Arai W."/>
            <person name="Tsubouchi T."/>
            <person name="Morono Y."/>
            <person name="Uchiyama I."/>
            <person name="Ito T."/>
            <person name="Fujiyama A."/>
            <person name="Inagaki F."/>
            <person name="Takami H."/>
        </authorList>
    </citation>
    <scope>NUCLEOTIDE SEQUENCE</scope>
    <source>
        <strain evidence="2">Expedition CK06-06</strain>
    </source>
</reference>
<name>X0WPH7_9ZZZZ</name>
<feature type="region of interest" description="Disordered" evidence="1">
    <location>
        <begin position="1"/>
        <end position="20"/>
    </location>
</feature>
<feature type="non-terminal residue" evidence="2">
    <location>
        <position position="118"/>
    </location>
</feature>